<evidence type="ECO:0000313" key="2">
    <source>
        <dbReference type="EMBL" id="PLS24351.1"/>
    </source>
</evidence>
<reference evidence="3 5" key="2">
    <citation type="submission" date="2021-03" db="EMBL/GenBank/DDBJ databases">
        <title>Genome sequencing of Bifidobacterium imperatoris JCM 32708.</title>
        <authorList>
            <person name="Kim J."/>
        </authorList>
    </citation>
    <scope>NUCLEOTIDE SEQUENCE [LARGE SCALE GENOMIC DNA]</scope>
    <source>
        <strain evidence="3 5">JCM 32708</strain>
    </source>
</reference>
<keyword evidence="5" id="KW-1185">Reference proteome</keyword>
<dbReference type="Proteomes" id="UP000234855">
    <property type="component" value="Unassembled WGS sequence"/>
</dbReference>
<proteinExistence type="predicted"/>
<protein>
    <submittedName>
        <fullName evidence="2">Uncharacterized protein</fullName>
    </submittedName>
</protein>
<dbReference type="EMBL" id="CP071591">
    <property type="protein sequence ID" value="QSY56947.1"/>
    <property type="molecule type" value="Genomic_DNA"/>
</dbReference>
<name>A0A2N5IQW9_9BIFI</name>
<accession>A0A2N5IQW9</accession>
<evidence type="ECO:0000313" key="3">
    <source>
        <dbReference type="EMBL" id="QSY56947.1"/>
    </source>
</evidence>
<dbReference type="RefSeq" id="WP_101626151.1">
    <property type="nucleotide sequence ID" value="NZ_CP071591.1"/>
</dbReference>
<dbReference type="EMBL" id="NMWV01000023">
    <property type="protein sequence ID" value="PLS24351.1"/>
    <property type="molecule type" value="Genomic_DNA"/>
</dbReference>
<sequence>MGKSNKPHLFEYLTDLCDPWDAAEYLRWFADRVDEQAGKLGITELQYFQVAGVLGVDTLVEFRDLARFGLRIYRREGTWYVDSRDFRKWALARSERLSRKPRNPQSQPRDHVQTSIPLF</sequence>
<organism evidence="2 4">
    <name type="scientific">Bifidobacterium imperatoris</name>
    <dbReference type="NCBI Taxonomy" id="2020965"/>
    <lineage>
        <taxon>Bacteria</taxon>
        <taxon>Bacillati</taxon>
        <taxon>Actinomycetota</taxon>
        <taxon>Actinomycetes</taxon>
        <taxon>Bifidobacteriales</taxon>
        <taxon>Bifidobacteriaceae</taxon>
        <taxon>Bifidobacterium</taxon>
    </lineage>
</organism>
<feature type="region of interest" description="Disordered" evidence="1">
    <location>
        <begin position="97"/>
        <end position="119"/>
    </location>
</feature>
<feature type="compositionally biased region" description="Polar residues" evidence="1">
    <location>
        <begin position="103"/>
        <end position="119"/>
    </location>
</feature>
<dbReference type="Proteomes" id="UP000663067">
    <property type="component" value="Chromosome"/>
</dbReference>
<gene>
    <name evidence="3" type="ORF">BLI708_06625</name>
    <name evidence="2" type="ORF">Tam1G_1614</name>
</gene>
<evidence type="ECO:0000313" key="4">
    <source>
        <dbReference type="Proteomes" id="UP000234855"/>
    </source>
</evidence>
<evidence type="ECO:0000313" key="5">
    <source>
        <dbReference type="Proteomes" id="UP000663067"/>
    </source>
</evidence>
<reference evidence="2 4" key="1">
    <citation type="submission" date="2017-07" db="EMBL/GenBank/DDBJ databases">
        <title>Bifidobacterium novel species.</title>
        <authorList>
            <person name="Lugli G.A."/>
            <person name="Milani C."/>
            <person name="Duranti S."/>
            <person name="Mangifesta M."/>
        </authorList>
    </citation>
    <scope>NUCLEOTIDE SEQUENCE [LARGE SCALE GENOMIC DNA]</scope>
    <source>
        <strain evidence="2 4">45</strain>
    </source>
</reference>
<dbReference type="AlphaFoldDB" id="A0A2N5IQW9"/>
<evidence type="ECO:0000256" key="1">
    <source>
        <dbReference type="SAM" id="MobiDB-lite"/>
    </source>
</evidence>